<gene>
    <name evidence="2" type="ORF">Kpho01_19600</name>
</gene>
<dbReference type="EMBL" id="BSRX01000009">
    <property type="protein sequence ID" value="GLW53949.1"/>
    <property type="molecule type" value="Genomic_DNA"/>
</dbReference>
<dbReference type="AlphaFoldDB" id="A0A9W6PDM4"/>
<dbReference type="OrthoDB" id="3383452at2"/>
<organism evidence="2 3">
    <name type="scientific">Kitasatospora phosalacinea</name>
    <dbReference type="NCBI Taxonomy" id="2065"/>
    <lineage>
        <taxon>Bacteria</taxon>
        <taxon>Bacillati</taxon>
        <taxon>Actinomycetota</taxon>
        <taxon>Actinomycetes</taxon>
        <taxon>Kitasatosporales</taxon>
        <taxon>Streptomycetaceae</taxon>
        <taxon>Kitasatospora</taxon>
    </lineage>
</organism>
<dbReference type="Proteomes" id="UP001165143">
    <property type="component" value="Unassembled WGS sequence"/>
</dbReference>
<reference evidence="2" key="1">
    <citation type="submission" date="2023-02" db="EMBL/GenBank/DDBJ databases">
        <title>Kitasatospora phosalacinea NBRC 14362.</title>
        <authorList>
            <person name="Ichikawa N."/>
            <person name="Sato H."/>
            <person name="Tonouchi N."/>
        </authorList>
    </citation>
    <scope>NUCLEOTIDE SEQUENCE</scope>
    <source>
        <strain evidence="2">NBRC 14362</strain>
    </source>
</reference>
<feature type="compositionally biased region" description="Low complexity" evidence="1">
    <location>
        <begin position="143"/>
        <end position="161"/>
    </location>
</feature>
<name>A0A9W6PDM4_9ACTN</name>
<accession>A0A9W6PDM4</accession>
<evidence type="ECO:0000313" key="3">
    <source>
        <dbReference type="Proteomes" id="UP001165143"/>
    </source>
</evidence>
<protein>
    <recommendedName>
        <fullName evidence="4">Mucin-2</fullName>
    </recommendedName>
</protein>
<evidence type="ECO:0008006" key="4">
    <source>
        <dbReference type="Google" id="ProtNLM"/>
    </source>
</evidence>
<evidence type="ECO:0000256" key="1">
    <source>
        <dbReference type="SAM" id="MobiDB-lite"/>
    </source>
</evidence>
<evidence type="ECO:0000313" key="2">
    <source>
        <dbReference type="EMBL" id="GLW53949.1"/>
    </source>
</evidence>
<proteinExistence type="predicted"/>
<feature type="region of interest" description="Disordered" evidence="1">
    <location>
        <begin position="96"/>
        <end position="194"/>
    </location>
</feature>
<comment type="caution">
    <text evidence="2">The sequence shown here is derived from an EMBL/GenBank/DDBJ whole genome shotgun (WGS) entry which is preliminary data.</text>
</comment>
<feature type="region of interest" description="Disordered" evidence="1">
    <location>
        <begin position="264"/>
        <end position="288"/>
    </location>
</feature>
<sequence length="309" mass="32990">MTWFKIDDTAYSHPKVITAGNAALGLWLRCGAYAAQHLTEGRIPGVIAGMFGTAPQAARLVRAGLWHAAEHTCPRCPVVPAGDFLMHDFLRYNPSRASVEGTRQREADRKRTGRKTQRTRREQPADPPPFGADPATDRDDSGPDSSPNSGESAGQGPASGPDGAGASGWSRPDPTRPGEGGGGSSESADRRGLRSTSSLCALPADWEPDDALLAWAAASGNLQRLGLDGMDAATAKWRTYRGAGPARTVQQWRLDWQQWITRERPEQPPAGRRLQAVPTGGPTRAEQHAAALQAALDQMNTTSNQEGTA</sequence>
<dbReference type="RefSeq" id="WP_051776769.1">
    <property type="nucleotide sequence ID" value="NZ_BSRX01000009.1"/>
</dbReference>